<dbReference type="Pfam" id="PF04397">
    <property type="entry name" value="LytTR"/>
    <property type="match status" value="1"/>
</dbReference>
<name>A0A7G5GSB9_9BACT</name>
<evidence type="ECO:0000313" key="2">
    <source>
        <dbReference type="EMBL" id="QMW01761.1"/>
    </source>
</evidence>
<dbReference type="Proteomes" id="UP000515369">
    <property type="component" value="Chromosome"/>
</dbReference>
<dbReference type="Gene3D" id="2.40.50.1020">
    <property type="entry name" value="LytTr DNA-binding domain"/>
    <property type="match status" value="1"/>
</dbReference>
<dbReference type="InterPro" id="IPR007492">
    <property type="entry name" value="LytTR_DNA-bd_dom"/>
</dbReference>
<sequence length="132" mass="15196">MKRSAAAQLQHNFDPTQVIYLAGDINYCFVYLLNGERILSSRTLKWYHTRWPHFIRIHKGYLINPAHVHRGVLTSPIIASIIMCNGASLPVGRRRIPEIMNQLERPSPKRLSRPRISRVNRNASVSRPLMAT</sequence>
<dbReference type="RefSeq" id="WP_182459039.1">
    <property type="nucleotide sequence ID" value="NZ_CP059732.1"/>
</dbReference>
<organism evidence="2 3">
    <name type="scientific">Spirosoma foliorum</name>
    <dbReference type="NCBI Taxonomy" id="2710596"/>
    <lineage>
        <taxon>Bacteria</taxon>
        <taxon>Pseudomonadati</taxon>
        <taxon>Bacteroidota</taxon>
        <taxon>Cytophagia</taxon>
        <taxon>Cytophagales</taxon>
        <taxon>Cytophagaceae</taxon>
        <taxon>Spirosoma</taxon>
    </lineage>
</organism>
<dbReference type="PROSITE" id="PS50930">
    <property type="entry name" value="HTH_LYTTR"/>
    <property type="match status" value="1"/>
</dbReference>
<feature type="domain" description="HTH LytTR-type" evidence="1">
    <location>
        <begin position="13"/>
        <end position="105"/>
    </location>
</feature>
<dbReference type="GO" id="GO:0003677">
    <property type="term" value="F:DNA binding"/>
    <property type="evidence" value="ECO:0007669"/>
    <property type="project" value="UniProtKB-KW"/>
</dbReference>
<accession>A0A7G5GSB9</accession>
<keyword evidence="2" id="KW-0238">DNA-binding</keyword>
<dbReference type="EMBL" id="CP059732">
    <property type="protein sequence ID" value="QMW01761.1"/>
    <property type="molecule type" value="Genomic_DNA"/>
</dbReference>
<protein>
    <submittedName>
        <fullName evidence="2">LytTR family transcriptional regulator DNA-binding domain-containing protein</fullName>
    </submittedName>
</protein>
<reference evidence="2 3" key="1">
    <citation type="submission" date="2020-07" db="EMBL/GenBank/DDBJ databases">
        <title>Spirosoma foliorum sp. nov., isolated from the leaves on the Nejang mountain Korea, Republic of.</title>
        <authorList>
            <person name="Ho H."/>
            <person name="Lee Y.-J."/>
            <person name="Nurcahyanto D.-A."/>
            <person name="Kim S.-G."/>
        </authorList>
    </citation>
    <scope>NUCLEOTIDE SEQUENCE [LARGE SCALE GENOMIC DNA]</scope>
    <source>
        <strain evidence="2 3">PL0136</strain>
    </source>
</reference>
<dbReference type="AlphaFoldDB" id="A0A7G5GSB9"/>
<evidence type="ECO:0000259" key="1">
    <source>
        <dbReference type="PROSITE" id="PS50930"/>
    </source>
</evidence>
<dbReference type="SMART" id="SM00850">
    <property type="entry name" value="LytTR"/>
    <property type="match status" value="1"/>
</dbReference>
<gene>
    <name evidence="2" type="ORF">H3H32_28015</name>
</gene>
<proteinExistence type="predicted"/>
<dbReference type="KEGG" id="sfol:H3H32_28015"/>
<keyword evidence="3" id="KW-1185">Reference proteome</keyword>
<evidence type="ECO:0000313" key="3">
    <source>
        <dbReference type="Proteomes" id="UP000515369"/>
    </source>
</evidence>